<keyword evidence="2" id="KW-1185">Reference proteome</keyword>
<sequence length="850" mass="93721">MATLQASSFLTSYWYCRRGTITAKINIPKIHNNKISLPMLIQKSGIISEHEHLITSNPIEELLSPSRILLSDANVDGPDDHLVIEKLYAIKEAVADRVEMHRNIGEQRSQWNSMLLTSINGITLAAATMAGIAAASSGDAVLGLKTSSTFMYLAAAGMLTIINKIQPSQLAEEQRNATRLFQDLHNQIETTLSIGHPSAIDVKEATDKVLSLDKAYPLPLLGVMLEKFPSSVEPAVWWPQPQRRRQPKREVDEKENNWNGWNGQLEEEMKEIMGVLGRKDQEEYIRLGEKALRLNKFLAKSGPLITGLAAVGSAFAGPSSHGSWAAMLGIVGGALASVVNTVEHGGQVGMVFEMYRSNAGFFQYMKESIESNLTETETERRENGEVFELKVALKLGRSLSDLRNLAAASSLNIPLEKEQMTILQSSSFLSSWNSVPSASSNYSCRRGLIRANANIPRIKISKISLPILDQSVQKQQELISYSTITNNNLVEKQLSPATTRSHMVNGPDRLVIEKLYAIKEAVADRVEMHRNIGEQRSQWNTMLLTSINGITLAAATMVGIAASSGDSVLGLKMSSTLMYLAATGMLAIINTIQPSQLAEEQRNATRLFQDLHNQIETTLSIGHPSAIDVKEAMDRVLALDKAYPLPLLGVMLEKFPSSVEPAVWWPQQRRRQTKRASDNENNWNGWNGKQEEEMKEIMGILGRKDQEEYIRLGEKALKLNKFLAMSGPLLTGLAAVGSAFAGQSPHGSWAAMLGIVGGALASLVNTVEHGGQVGMVFEMYRSNAGFFRYMQESIESNLTETDKERRENGEVFEMKVALKLGRSLSDLRNLAAAASSLKEEHLDEFASKLF</sequence>
<dbReference type="PANTHER" id="PTHR33358">
    <property type="entry name" value="F-BOX PROTEIN WITH A DOMAIN PROTEIN"/>
    <property type="match status" value="1"/>
</dbReference>
<name>A0ABS8SJT7_DATST</name>
<protein>
    <recommendedName>
        <fullName evidence="3">F-box protein</fullName>
    </recommendedName>
</protein>
<dbReference type="EMBL" id="JACEIK010000565">
    <property type="protein sequence ID" value="MCD7459173.1"/>
    <property type="molecule type" value="Genomic_DNA"/>
</dbReference>
<comment type="caution">
    <text evidence="1">The sequence shown here is derived from an EMBL/GenBank/DDBJ whole genome shotgun (WGS) entry which is preliminary data.</text>
</comment>
<evidence type="ECO:0008006" key="3">
    <source>
        <dbReference type="Google" id="ProtNLM"/>
    </source>
</evidence>
<gene>
    <name evidence="1" type="ORF">HAX54_040242</name>
</gene>
<proteinExistence type="predicted"/>
<reference evidence="1 2" key="1">
    <citation type="journal article" date="2021" name="BMC Genomics">
        <title>Datura genome reveals duplications of psychoactive alkaloid biosynthetic genes and high mutation rate following tissue culture.</title>
        <authorList>
            <person name="Rajewski A."/>
            <person name="Carter-House D."/>
            <person name="Stajich J."/>
            <person name="Litt A."/>
        </authorList>
    </citation>
    <scope>NUCLEOTIDE SEQUENCE [LARGE SCALE GENOMIC DNA]</scope>
    <source>
        <strain evidence="1">AR-01</strain>
    </source>
</reference>
<dbReference type="Pfam" id="PF14476">
    <property type="entry name" value="Chloroplast_duf"/>
    <property type="match status" value="2"/>
</dbReference>
<dbReference type="InterPro" id="IPR027949">
    <property type="entry name" value="Chloroplast_duf"/>
</dbReference>
<evidence type="ECO:0000313" key="2">
    <source>
        <dbReference type="Proteomes" id="UP000823775"/>
    </source>
</evidence>
<dbReference type="PANTHER" id="PTHR33358:SF12">
    <property type="entry name" value="F-BOX PROTEIN WITH A DOMAIN PROTEIN"/>
    <property type="match status" value="1"/>
</dbReference>
<dbReference type="Proteomes" id="UP000823775">
    <property type="component" value="Unassembled WGS sequence"/>
</dbReference>
<accession>A0ABS8SJT7</accession>
<organism evidence="1 2">
    <name type="scientific">Datura stramonium</name>
    <name type="common">Jimsonweed</name>
    <name type="synonym">Common thornapple</name>
    <dbReference type="NCBI Taxonomy" id="4076"/>
    <lineage>
        <taxon>Eukaryota</taxon>
        <taxon>Viridiplantae</taxon>
        <taxon>Streptophyta</taxon>
        <taxon>Embryophyta</taxon>
        <taxon>Tracheophyta</taxon>
        <taxon>Spermatophyta</taxon>
        <taxon>Magnoliopsida</taxon>
        <taxon>eudicotyledons</taxon>
        <taxon>Gunneridae</taxon>
        <taxon>Pentapetalae</taxon>
        <taxon>asterids</taxon>
        <taxon>lamiids</taxon>
        <taxon>Solanales</taxon>
        <taxon>Solanaceae</taxon>
        <taxon>Solanoideae</taxon>
        <taxon>Datureae</taxon>
        <taxon>Datura</taxon>
    </lineage>
</organism>
<evidence type="ECO:0000313" key="1">
    <source>
        <dbReference type="EMBL" id="MCD7459173.1"/>
    </source>
</evidence>